<dbReference type="GO" id="GO:0004252">
    <property type="term" value="F:serine-type endopeptidase activity"/>
    <property type="evidence" value="ECO:0007669"/>
    <property type="project" value="UniProtKB-UniRule"/>
</dbReference>
<feature type="active site" description="Charge relay system" evidence="2">
    <location>
        <position position="375"/>
    </location>
</feature>
<feature type="domain" description="DUF7580" evidence="4">
    <location>
        <begin position="28"/>
        <end position="294"/>
    </location>
</feature>
<dbReference type="OrthoDB" id="3797656at2759"/>
<organism evidence="5 6">
    <name type="scientific">Paraphoma chrysanthemicola</name>
    <dbReference type="NCBI Taxonomy" id="798071"/>
    <lineage>
        <taxon>Eukaryota</taxon>
        <taxon>Fungi</taxon>
        <taxon>Dikarya</taxon>
        <taxon>Ascomycota</taxon>
        <taxon>Pezizomycotina</taxon>
        <taxon>Dothideomycetes</taxon>
        <taxon>Pleosporomycetidae</taxon>
        <taxon>Pleosporales</taxon>
        <taxon>Pleosporineae</taxon>
        <taxon>Phaeosphaeriaceae</taxon>
        <taxon>Paraphoma</taxon>
    </lineage>
</organism>
<dbReference type="EMBL" id="JAGMVJ010000018">
    <property type="protein sequence ID" value="KAH7077363.1"/>
    <property type="molecule type" value="Genomic_DNA"/>
</dbReference>
<dbReference type="GO" id="GO:0006508">
    <property type="term" value="P:proteolysis"/>
    <property type="evidence" value="ECO:0007669"/>
    <property type="project" value="UniProtKB-KW"/>
</dbReference>
<dbReference type="AlphaFoldDB" id="A0A8K0VU78"/>
<dbReference type="Gene3D" id="3.40.50.200">
    <property type="entry name" value="Peptidase S8/S53 domain"/>
    <property type="match status" value="1"/>
</dbReference>
<evidence type="ECO:0000313" key="5">
    <source>
        <dbReference type="EMBL" id="KAH7077363.1"/>
    </source>
</evidence>
<comment type="caution">
    <text evidence="5">The sequence shown here is derived from an EMBL/GenBank/DDBJ whole genome shotgun (WGS) entry which is preliminary data.</text>
</comment>
<evidence type="ECO:0000313" key="6">
    <source>
        <dbReference type="Proteomes" id="UP000813461"/>
    </source>
</evidence>
<dbReference type="InterPro" id="IPR051048">
    <property type="entry name" value="Peptidase_S8/S53_subtilisin"/>
</dbReference>
<dbReference type="PANTHER" id="PTHR43399">
    <property type="entry name" value="SUBTILISIN-RELATED"/>
    <property type="match status" value="1"/>
</dbReference>
<keyword evidence="6" id="KW-1185">Reference proteome</keyword>
<feature type="domain" description="Peptidase S8/S53" evidence="3">
    <location>
        <begin position="369"/>
        <end position="602"/>
    </location>
</feature>
<reference evidence="5" key="1">
    <citation type="journal article" date="2021" name="Nat. Commun.">
        <title>Genetic determinants of endophytism in the Arabidopsis root mycobiome.</title>
        <authorList>
            <person name="Mesny F."/>
            <person name="Miyauchi S."/>
            <person name="Thiergart T."/>
            <person name="Pickel B."/>
            <person name="Atanasova L."/>
            <person name="Karlsson M."/>
            <person name="Huettel B."/>
            <person name="Barry K.W."/>
            <person name="Haridas S."/>
            <person name="Chen C."/>
            <person name="Bauer D."/>
            <person name="Andreopoulos W."/>
            <person name="Pangilinan J."/>
            <person name="LaButti K."/>
            <person name="Riley R."/>
            <person name="Lipzen A."/>
            <person name="Clum A."/>
            <person name="Drula E."/>
            <person name="Henrissat B."/>
            <person name="Kohler A."/>
            <person name="Grigoriev I.V."/>
            <person name="Martin F.M."/>
            <person name="Hacquard S."/>
        </authorList>
    </citation>
    <scope>NUCLEOTIDE SEQUENCE</scope>
    <source>
        <strain evidence="5">MPI-SDFR-AT-0120</strain>
    </source>
</reference>
<evidence type="ECO:0000256" key="2">
    <source>
        <dbReference type="PROSITE-ProRule" id="PRU01240"/>
    </source>
</evidence>
<dbReference type="InterPro" id="IPR000209">
    <property type="entry name" value="Peptidase_S8/S53_dom"/>
</dbReference>
<dbReference type="PANTHER" id="PTHR43399:SF4">
    <property type="entry name" value="CELL WALL-ASSOCIATED PROTEASE"/>
    <property type="match status" value="1"/>
</dbReference>
<dbReference type="InterPro" id="IPR036852">
    <property type="entry name" value="Peptidase_S8/S53_dom_sf"/>
</dbReference>
<dbReference type="CDD" id="cd00306">
    <property type="entry name" value="Peptidases_S8_S53"/>
    <property type="match status" value="1"/>
</dbReference>
<evidence type="ECO:0000259" key="3">
    <source>
        <dbReference type="Pfam" id="PF00082"/>
    </source>
</evidence>
<dbReference type="Pfam" id="PF24476">
    <property type="entry name" value="DUF7580"/>
    <property type="match status" value="1"/>
</dbReference>
<feature type="active site" description="Charge relay system" evidence="2">
    <location>
        <position position="587"/>
    </location>
</feature>
<dbReference type="Pfam" id="PF00082">
    <property type="entry name" value="Peptidase_S8"/>
    <property type="match status" value="1"/>
</dbReference>
<sequence>MGLRTVSAAKRVKFREEFASIDEDIEVQSVTASDICHTIREVCTWQGQRVPLRFDPNATGQGLSRRDPEFVQHGPRFGQPMTLHEVLSMDTTVKVNNLQHGRLLSARTKVHLAFVLSKAIWQFYESDWMGVKWAIDSIVLLPRLKDRCPDTSLNMEAEVPYLKIDDTAHETVPLLEEEPTGISGQQHYHPYPYILNLGILLVLICSDKINALANHVGKKDDVDLNSTYFAFQVQVYDDESSWPCLDLSDDARERYREIVKHCVPLLPNLRSSFYETITERRATIRDKVVLPLYELLRGMKDPTLNDPEFSAKGGFQVTREDGISTTTTTKGQPSIVSKRWITRITSGGLHTHLLQAFDHNQILPGLRRPKIAIIDTGYDPTAGFFERKHRLRFNIENNGVGTPQYHFRDFWQDIKEPCDVDGHGTSMLSIIMMVAPFADICVARIASSSKDLHDDAVKTSDNLAKAIRWAVKEHDVDIISMSFGWEEEELVDGYHAVSKAISKSMNKRDQKLLVFAAASNLGGAHEELFPAHQPQVFSIRATNSLGAHQDFNPNLSSGATVYGTLGLDVPAAQPGKTKVKIGCTGTSAATAVAAGIAAHVVGYVHAFDQGKEWSEVRKFRGFSKFLDRISTHPARSATQERFLSLEKYHRKNWQKLLHADLDSVQ</sequence>
<gene>
    <name evidence="5" type="ORF">FB567DRAFT_148673</name>
</gene>
<keyword evidence="2" id="KW-0720">Serine protease</keyword>
<protein>
    <submittedName>
        <fullName evidence="5">Peptidase S8/S53 domain-containing protein</fullName>
    </submittedName>
</protein>
<keyword evidence="2" id="KW-0378">Hydrolase</keyword>
<dbReference type="InterPro" id="IPR056002">
    <property type="entry name" value="DUF7580"/>
</dbReference>
<proteinExistence type="inferred from homology"/>
<dbReference type="PROSITE" id="PS51892">
    <property type="entry name" value="SUBTILASE"/>
    <property type="match status" value="1"/>
</dbReference>
<keyword evidence="2" id="KW-0645">Protease</keyword>
<dbReference type="Proteomes" id="UP000813461">
    <property type="component" value="Unassembled WGS sequence"/>
</dbReference>
<dbReference type="SUPFAM" id="SSF52743">
    <property type="entry name" value="Subtilisin-like"/>
    <property type="match status" value="1"/>
</dbReference>
<accession>A0A8K0VU78</accession>
<name>A0A8K0VU78_9PLEO</name>
<comment type="similarity">
    <text evidence="1 2">Belongs to the peptidase S8 family.</text>
</comment>
<evidence type="ECO:0000256" key="1">
    <source>
        <dbReference type="ARBA" id="ARBA00011073"/>
    </source>
</evidence>
<evidence type="ECO:0000259" key="4">
    <source>
        <dbReference type="Pfam" id="PF24476"/>
    </source>
</evidence>
<feature type="active site" description="Charge relay system" evidence="2">
    <location>
        <position position="423"/>
    </location>
</feature>